<sequence length="84" mass="9640">CVIMNKLNKVVNRLRGKRGETSTFSSRRESVAKACAECELDPLEVEPLEVEAPEEGQTDDQEEEHEDEEMQETYPELEEEVQAK</sequence>
<feature type="non-terminal residue" evidence="2">
    <location>
        <position position="1"/>
    </location>
</feature>
<comment type="caution">
    <text evidence="2">The sequence shown here is derived from an EMBL/GenBank/DDBJ whole genome shotgun (WGS) entry which is preliminary data.</text>
</comment>
<dbReference type="AlphaFoldDB" id="A0A392SEI4"/>
<reference evidence="2 3" key="1">
    <citation type="journal article" date="2018" name="Front. Plant Sci.">
        <title>Red Clover (Trifolium pratense) and Zigzag Clover (T. medium) - A Picture of Genomic Similarities and Differences.</title>
        <authorList>
            <person name="Dluhosova J."/>
            <person name="Istvanek J."/>
            <person name="Nedelnik J."/>
            <person name="Repkova J."/>
        </authorList>
    </citation>
    <scope>NUCLEOTIDE SEQUENCE [LARGE SCALE GENOMIC DNA]</scope>
    <source>
        <strain evidence="3">cv. 10/8</strain>
        <tissue evidence="2">Leaf</tissue>
    </source>
</reference>
<evidence type="ECO:0000313" key="2">
    <source>
        <dbReference type="EMBL" id="MCI47298.1"/>
    </source>
</evidence>
<dbReference type="EMBL" id="LXQA010370467">
    <property type="protein sequence ID" value="MCI47298.1"/>
    <property type="molecule type" value="Genomic_DNA"/>
</dbReference>
<dbReference type="Proteomes" id="UP000265520">
    <property type="component" value="Unassembled WGS sequence"/>
</dbReference>
<keyword evidence="3" id="KW-1185">Reference proteome</keyword>
<name>A0A392SEI4_9FABA</name>
<feature type="region of interest" description="Disordered" evidence="1">
    <location>
        <begin position="42"/>
        <end position="84"/>
    </location>
</feature>
<feature type="non-terminal residue" evidence="2">
    <location>
        <position position="84"/>
    </location>
</feature>
<proteinExistence type="predicted"/>
<organism evidence="2 3">
    <name type="scientific">Trifolium medium</name>
    <dbReference type="NCBI Taxonomy" id="97028"/>
    <lineage>
        <taxon>Eukaryota</taxon>
        <taxon>Viridiplantae</taxon>
        <taxon>Streptophyta</taxon>
        <taxon>Embryophyta</taxon>
        <taxon>Tracheophyta</taxon>
        <taxon>Spermatophyta</taxon>
        <taxon>Magnoliopsida</taxon>
        <taxon>eudicotyledons</taxon>
        <taxon>Gunneridae</taxon>
        <taxon>Pentapetalae</taxon>
        <taxon>rosids</taxon>
        <taxon>fabids</taxon>
        <taxon>Fabales</taxon>
        <taxon>Fabaceae</taxon>
        <taxon>Papilionoideae</taxon>
        <taxon>50 kb inversion clade</taxon>
        <taxon>NPAAA clade</taxon>
        <taxon>Hologalegina</taxon>
        <taxon>IRL clade</taxon>
        <taxon>Trifolieae</taxon>
        <taxon>Trifolium</taxon>
    </lineage>
</organism>
<evidence type="ECO:0000256" key="1">
    <source>
        <dbReference type="SAM" id="MobiDB-lite"/>
    </source>
</evidence>
<accession>A0A392SEI4</accession>
<evidence type="ECO:0000313" key="3">
    <source>
        <dbReference type="Proteomes" id="UP000265520"/>
    </source>
</evidence>
<protein>
    <submittedName>
        <fullName evidence="2">Uncharacterized protein</fullName>
    </submittedName>
</protein>